<keyword evidence="3" id="KW-1185">Reference proteome</keyword>
<sequence length="379" mass="45859">MINMLLINLTIIFCLDKSVIRLADTRNNTKENLIEAREIFLDWMNRKFDYFSPSSRDEELENIRLSLFANKEYKYIIESLSENFLEQKIHLISCISAKVFLEYFCIYFFKSNMIYNSLNNLETSIFIFLRHPVCVINACKYKEFLIIFLEEYFLNTNDFCISMFESNLEKAEKKSKKKVYEGLYYFNERLLSLFNIYFKCVFSNSYLGKYNLNKKIITLVSEIFRNQDFQRIKKISPEIIMLKDTLFSLAGKYTKLKRIYFMLMILLSKMKTINLILSEDEDEIFKCKFLPIYKIRTFLKLKFSIRCYQYYLYKSLFKHDIVCINYLESLVNISYEVLKNEYFYLKNTLEQKEKITEKDYINHLINYSVIKKKENLKNK</sequence>
<gene>
    <name evidence="2" type="ORF">TUBRATIS_30660</name>
</gene>
<evidence type="ECO:0000313" key="3">
    <source>
        <dbReference type="Proteomes" id="UP000282876"/>
    </source>
</evidence>
<reference evidence="2 3" key="1">
    <citation type="submission" date="2018-10" db="EMBL/GenBank/DDBJ databases">
        <title>Draft genome sequence of the microsporidian Tubulinosema ratisbonensis.</title>
        <authorList>
            <person name="Polonais V."/>
            <person name="Peyretaillade E."/>
            <person name="Niehus S."/>
            <person name="Wawrzyniak I."/>
            <person name="Franchet A."/>
            <person name="Gaspin C."/>
            <person name="Reichstadt M."/>
            <person name="Belser C."/>
            <person name="Labadie K."/>
            <person name="Delbac F."/>
            <person name="Ferrandon D."/>
        </authorList>
    </citation>
    <scope>NUCLEOTIDE SEQUENCE [LARGE SCALE GENOMIC DNA]</scope>
    <source>
        <strain evidence="2 3">Franzen</strain>
    </source>
</reference>
<comment type="caution">
    <text evidence="2">The sequence shown here is derived from an EMBL/GenBank/DDBJ whole genome shotgun (WGS) entry which is preliminary data.</text>
</comment>
<accession>A0A437AHB8</accession>
<dbReference type="AlphaFoldDB" id="A0A437AHB8"/>
<name>A0A437AHB8_9MICR</name>
<dbReference type="EMBL" id="RCSS01000898">
    <property type="protein sequence ID" value="RVD90504.1"/>
    <property type="molecule type" value="Genomic_DNA"/>
</dbReference>
<evidence type="ECO:0000313" key="2">
    <source>
        <dbReference type="EMBL" id="RVD90504.1"/>
    </source>
</evidence>
<evidence type="ECO:0000256" key="1">
    <source>
        <dbReference type="SAM" id="SignalP"/>
    </source>
</evidence>
<dbReference type="Proteomes" id="UP000282876">
    <property type="component" value="Unassembled WGS sequence"/>
</dbReference>
<feature type="chain" id="PRO_5019290231" evidence="1">
    <location>
        <begin position="26"/>
        <end position="379"/>
    </location>
</feature>
<organism evidence="2 3">
    <name type="scientific">Tubulinosema ratisbonensis</name>
    <dbReference type="NCBI Taxonomy" id="291195"/>
    <lineage>
        <taxon>Eukaryota</taxon>
        <taxon>Fungi</taxon>
        <taxon>Fungi incertae sedis</taxon>
        <taxon>Microsporidia</taxon>
        <taxon>Tubulinosematoidea</taxon>
        <taxon>Tubulinosematidae</taxon>
        <taxon>Tubulinosema</taxon>
    </lineage>
</organism>
<keyword evidence="1" id="KW-0732">Signal</keyword>
<dbReference type="VEuPathDB" id="MicrosporidiaDB:TUBRATIS_30660"/>
<protein>
    <submittedName>
        <fullName evidence="2">Uncharacterized protein</fullName>
    </submittedName>
</protein>
<feature type="signal peptide" evidence="1">
    <location>
        <begin position="1"/>
        <end position="25"/>
    </location>
</feature>
<proteinExistence type="predicted"/>